<gene>
    <name evidence="1" type="ORF">D3867_24000</name>
</gene>
<evidence type="ECO:0000313" key="1">
    <source>
        <dbReference type="EMBL" id="QCO05070.1"/>
    </source>
</evidence>
<geneLocation type="plasmid" evidence="1">
    <name>p2</name>
</geneLocation>
<protein>
    <submittedName>
        <fullName evidence="1">Uncharacterized protein</fullName>
    </submittedName>
</protein>
<keyword evidence="1" id="KW-0614">Plasmid</keyword>
<organism evidence="1 2">
    <name type="scientific">Azospirillum brasilense</name>
    <dbReference type="NCBI Taxonomy" id="192"/>
    <lineage>
        <taxon>Bacteria</taxon>
        <taxon>Pseudomonadati</taxon>
        <taxon>Pseudomonadota</taxon>
        <taxon>Alphaproteobacteria</taxon>
        <taxon>Rhodospirillales</taxon>
        <taxon>Azospirillaceae</taxon>
        <taxon>Azospirillum</taxon>
    </lineage>
</organism>
<accession>A0A4D8QAQ5</accession>
<evidence type="ECO:0000313" key="2">
    <source>
        <dbReference type="Proteomes" id="UP000298596"/>
    </source>
</evidence>
<sequence length="67" mass="7122">MFGRPAGVSVGDRFTKVGQPSRVFIVMALDDRPGRPPHAFVSAAPNGGDSRLIAVSALTDPTLFRQL</sequence>
<name>A0A4D8QAQ5_AZOBR</name>
<dbReference type="AlphaFoldDB" id="A0A4D8QAQ5"/>
<dbReference type="EMBL" id="CP032332">
    <property type="protein sequence ID" value="QCO05070.1"/>
    <property type="molecule type" value="Genomic_DNA"/>
</dbReference>
<dbReference type="Proteomes" id="UP000298596">
    <property type="component" value="Plasmid p2"/>
</dbReference>
<reference evidence="1 2" key="1">
    <citation type="submission" date="2018-09" db="EMBL/GenBank/DDBJ databases">
        <title>Whole genome based analysis of evolution and adaptive divergence in Indian and Brazilian strains of Azospirillum brasilense.</title>
        <authorList>
            <person name="Singh C."/>
            <person name="Tripathi A.K."/>
        </authorList>
    </citation>
    <scope>NUCLEOTIDE SEQUENCE [LARGE SCALE GENOMIC DNA]</scope>
    <source>
        <strain evidence="1 2">MTCC4036</strain>
        <plasmid evidence="1 2">p2</plasmid>
    </source>
</reference>
<proteinExistence type="predicted"/>